<dbReference type="AlphaFoldDB" id="Q0I4K0"/>
<protein>
    <submittedName>
        <fullName evidence="1">Uncharacterized protein</fullName>
    </submittedName>
</protein>
<proteinExistence type="predicted"/>
<sequence>MTDLFRHCIKCFDVGNFDRHCLFGFVAHHKQHKTVFGHLKHWAFFPLFVDKFNQLKIEPVKFIISSFQNFTMSSYHHFTAFIKMDNAIKKPISHIPQKRKLDNCAVIFLNSLIIDRISFKLSINLRSL</sequence>
<dbReference type="KEGG" id="hso:HS_1383"/>
<dbReference type="HOGENOM" id="CLU_1956521_0_0_6"/>
<accession>Q0I4K0</accession>
<gene>
    <name evidence="1" type="ordered locus">HS_1383</name>
</gene>
<dbReference type="EMBL" id="CP000436">
    <property type="protein sequence ID" value="ABI25658.1"/>
    <property type="molecule type" value="Genomic_DNA"/>
</dbReference>
<reference evidence="1" key="1">
    <citation type="submission" date="2006-08" db="EMBL/GenBank/DDBJ databases">
        <title>Complete genome sequence of Haemophilus somnus 129PT.</title>
        <authorList>
            <person name="Copeland A."/>
            <person name="Lucas S."/>
            <person name="Lapidus A."/>
            <person name="Barry K."/>
            <person name="Glavina del Rio T."/>
            <person name="Hammon N."/>
            <person name="Dalin E."/>
            <person name="Tice H."/>
            <person name="Pitluck S."/>
            <person name="Brettin T.S."/>
            <person name="Bruce D."/>
            <person name="Challacombe J.F."/>
            <person name="Chertkov O."/>
            <person name="Detter J.C."/>
            <person name="Gilna P."/>
            <person name="Han S."/>
            <person name="Misra M."/>
            <person name="Tapia R."/>
            <person name="Thayer N.N."/>
            <person name="Xie G."/>
            <person name="Inzana T.J."/>
            <person name="Duncan A.J."/>
            <person name="Siddaramppa S."/>
            <person name="Richardson P."/>
        </authorList>
    </citation>
    <scope>NUCLEOTIDE SEQUENCE</scope>
    <source>
        <strain evidence="1">129PT</strain>
    </source>
</reference>
<evidence type="ECO:0000313" key="1">
    <source>
        <dbReference type="EMBL" id="ABI25658.1"/>
    </source>
</evidence>
<name>Q0I4K0_HISS1</name>
<organism evidence="1">
    <name type="scientific">Histophilus somni (strain 129Pt)</name>
    <name type="common">Haemophilus somnus</name>
    <dbReference type="NCBI Taxonomy" id="205914"/>
    <lineage>
        <taxon>Bacteria</taxon>
        <taxon>Pseudomonadati</taxon>
        <taxon>Pseudomonadota</taxon>
        <taxon>Gammaproteobacteria</taxon>
        <taxon>Pasteurellales</taxon>
        <taxon>Pasteurellaceae</taxon>
        <taxon>Histophilus</taxon>
    </lineage>
</organism>